<evidence type="ECO:0000313" key="1">
    <source>
        <dbReference type="EMBL" id="KAK7062031.1"/>
    </source>
</evidence>
<dbReference type="AlphaFoldDB" id="A0AAW0ED22"/>
<protein>
    <submittedName>
        <fullName evidence="1">Uncharacterized protein</fullName>
    </submittedName>
</protein>
<reference evidence="1 2" key="1">
    <citation type="journal article" date="2024" name="J Genomics">
        <title>Draft genome sequencing and assembly of Favolaschia claudopus CIRM-BRFM 2984 isolated from oak limbs.</title>
        <authorList>
            <person name="Navarro D."/>
            <person name="Drula E."/>
            <person name="Chaduli D."/>
            <person name="Cazenave R."/>
            <person name="Ahrendt S."/>
            <person name="Wang J."/>
            <person name="Lipzen A."/>
            <person name="Daum C."/>
            <person name="Barry K."/>
            <person name="Grigoriev I.V."/>
            <person name="Favel A."/>
            <person name="Rosso M.N."/>
            <person name="Martin F."/>
        </authorList>
    </citation>
    <scope>NUCLEOTIDE SEQUENCE [LARGE SCALE GENOMIC DNA]</scope>
    <source>
        <strain evidence="1 2">CIRM-BRFM 2984</strain>
    </source>
</reference>
<dbReference type="Proteomes" id="UP001362999">
    <property type="component" value="Unassembled WGS sequence"/>
</dbReference>
<dbReference type="EMBL" id="JAWWNJ010000002">
    <property type="protein sequence ID" value="KAK7062031.1"/>
    <property type="molecule type" value="Genomic_DNA"/>
</dbReference>
<comment type="caution">
    <text evidence="1">The sequence shown here is derived from an EMBL/GenBank/DDBJ whole genome shotgun (WGS) entry which is preliminary data.</text>
</comment>
<proteinExistence type="predicted"/>
<name>A0AAW0ED22_9AGAR</name>
<organism evidence="1 2">
    <name type="scientific">Favolaschia claudopus</name>
    <dbReference type="NCBI Taxonomy" id="2862362"/>
    <lineage>
        <taxon>Eukaryota</taxon>
        <taxon>Fungi</taxon>
        <taxon>Dikarya</taxon>
        <taxon>Basidiomycota</taxon>
        <taxon>Agaricomycotina</taxon>
        <taxon>Agaricomycetes</taxon>
        <taxon>Agaricomycetidae</taxon>
        <taxon>Agaricales</taxon>
        <taxon>Marasmiineae</taxon>
        <taxon>Mycenaceae</taxon>
        <taxon>Favolaschia</taxon>
    </lineage>
</organism>
<gene>
    <name evidence="1" type="ORF">R3P38DRAFT_2495014</name>
</gene>
<sequence length="281" mass="31357">MASLFPAGPVLPEFKSLIVKGLYHPSAPIHLALSHCDKFPNGTRVLIVAPSRDTTVAALQEHNDDWMSLHAGTGNTLRLASCTTVFYPPSPAHLAYLFSMLTTDVQRNQNPATILDQTPSLVILLELSAYFLPDVHSNPTGDPWTLASYMTLVIRVFASFASLSLPERYFLGPIALALFDSHLDELKLPIVKNPTPGTNKKPSKPESVAFFIQKYFEMVAVFEQDDEFLVSSSQDEEDEIMDAQRRNRMKIFHRGETHPFATRRWTERASGNSGGIVFIHD</sequence>
<accession>A0AAW0ED22</accession>
<evidence type="ECO:0000313" key="2">
    <source>
        <dbReference type="Proteomes" id="UP001362999"/>
    </source>
</evidence>
<keyword evidence="2" id="KW-1185">Reference proteome</keyword>